<reference evidence="7 8" key="1">
    <citation type="journal article" date="2011" name="Stand. Genomic Sci.">
        <title>Complete genome sequence of Deinococcus maricopensis type strain (LB-34).</title>
        <authorList>
            <person name="Pukall R."/>
            <person name="Zeytun A."/>
            <person name="Lucas S."/>
            <person name="Lapidus A."/>
            <person name="Hammon N."/>
            <person name="Deshpande S."/>
            <person name="Nolan M."/>
            <person name="Cheng J.F."/>
            <person name="Pitluck S."/>
            <person name="Liolios K."/>
            <person name="Pagani I."/>
            <person name="Mikhailova N."/>
            <person name="Ivanova N."/>
            <person name="Mavromatis K."/>
            <person name="Pati A."/>
            <person name="Tapia R."/>
            <person name="Han C."/>
            <person name="Goodwin L."/>
            <person name="Chen A."/>
            <person name="Palaniappan K."/>
            <person name="Land M."/>
            <person name="Hauser L."/>
            <person name="Chang Y.J."/>
            <person name="Jeffries C.D."/>
            <person name="Brambilla E.M."/>
            <person name="Rohde M."/>
            <person name="Goker M."/>
            <person name="Detter J.C."/>
            <person name="Woyke T."/>
            <person name="Bristow J."/>
            <person name="Eisen J.A."/>
            <person name="Markowitz V."/>
            <person name="Hugenholtz P."/>
            <person name="Kyrpides N.C."/>
            <person name="Klenk H.P."/>
        </authorList>
    </citation>
    <scope>NUCLEOTIDE SEQUENCE [LARGE SCALE GENOMIC DNA]</scope>
    <source>
        <strain evidence="8">DSM 21211 / LMG 22137 / NRRL B-23946 / LB-34</strain>
    </source>
</reference>
<dbReference type="GO" id="GO:0008816">
    <property type="term" value="F:citryl-CoA lyase activity"/>
    <property type="evidence" value="ECO:0007669"/>
    <property type="project" value="UniProtKB-EC"/>
</dbReference>
<keyword evidence="8" id="KW-1185">Reference proteome</keyword>
<feature type="domain" description="HpcH/HpaI aldolase/citrate lyase" evidence="6">
    <location>
        <begin position="4"/>
        <end position="207"/>
    </location>
</feature>
<keyword evidence="7" id="KW-0456">Lyase</keyword>
<dbReference type="RefSeq" id="WP_013557997.1">
    <property type="nucleotide sequence ID" value="NC_014958.1"/>
</dbReference>
<dbReference type="Gene3D" id="3.20.20.60">
    <property type="entry name" value="Phosphoenolpyruvate-binding domains"/>
    <property type="match status" value="1"/>
</dbReference>
<dbReference type="InterPro" id="IPR011206">
    <property type="entry name" value="Citrate_lyase_beta/mcl1/mcl2"/>
</dbReference>
<dbReference type="KEGG" id="dmr:Deima_2864"/>
<dbReference type="SUPFAM" id="SSF51621">
    <property type="entry name" value="Phosphoenolpyruvate/pyruvate domain"/>
    <property type="match status" value="1"/>
</dbReference>
<dbReference type="PANTHER" id="PTHR32308">
    <property type="entry name" value="LYASE BETA SUBUNIT, PUTATIVE (AFU_ORTHOLOGUE AFUA_4G13030)-RELATED"/>
    <property type="match status" value="1"/>
</dbReference>
<feature type="binding site" evidence="5">
    <location>
        <position position="113"/>
    </location>
    <ligand>
        <name>Mg(2+)</name>
        <dbReference type="ChEBI" id="CHEBI:18420"/>
    </ligand>
</feature>
<comment type="cofactor">
    <cofactor evidence="1">
        <name>Mg(2+)</name>
        <dbReference type="ChEBI" id="CHEBI:18420"/>
    </cofactor>
</comment>
<dbReference type="GO" id="GO:0006107">
    <property type="term" value="P:oxaloacetate metabolic process"/>
    <property type="evidence" value="ECO:0007669"/>
    <property type="project" value="TreeGrafter"/>
</dbReference>
<dbReference type="EC" id="4.1.3.34" evidence="7"/>
<dbReference type="InterPro" id="IPR005000">
    <property type="entry name" value="Aldolase/citrate-lyase_domain"/>
</dbReference>
<sequence length="273" mass="29159">MRARSALYVPADKPRALEKARTLPADLIILDLEDAVAEDRKAEARMNAVDALRVGAWRAPVLLRVNGLTSRHFDADFETALKCAPAGIVLPKAEDAASVRSLHLGLPLWLMIETPRGVLNADALAGVPGVAGLLAGANDLARDLRTRPHPDRWPLLHALSQVVLAARANGVVALDAVFNDVRDAAGFARECVQGRDLGFDGKTVIHPEQVRAANAAFGVSAQEAEAARALLATWAEARAAGLGVTTHAGQLIEELHARTAEETLARWTEEQVL</sequence>
<evidence type="ECO:0000313" key="7">
    <source>
        <dbReference type="EMBL" id="ADV68493.1"/>
    </source>
</evidence>
<dbReference type="Pfam" id="PF03328">
    <property type="entry name" value="HpcH_HpaI"/>
    <property type="match status" value="1"/>
</dbReference>
<evidence type="ECO:0000256" key="4">
    <source>
        <dbReference type="PIRSR" id="PIRSR015582-1"/>
    </source>
</evidence>
<evidence type="ECO:0000256" key="2">
    <source>
        <dbReference type="ARBA" id="ARBA00022723"/>
    </source>
</evidence>
<keyword evidence="2 5" id="KW-0479">Metal-binding</keyword>
<evidence type="ECO:0000256" key="5">
    <source>
        <dbReference type="PIRSR" id="PIRSR015582-2"/>
    </source>
</evidence>
<dbReference type="eggNOG" id="COG2301">
    <property type="taxonomic scope" value="Bacteria"/>
</dbReference>
<dbReference type="STRING" id="709986.Deima_2864"/>
<feature type="binding site" evidence="4">
    <location>
        <position position="64"/>
    </location>
    <ligand>
        <name>substrate</name>
    </ligand>
</feature>
<organism evidence="7 8">
    <name type="scientific">Deinococcus maricopensis (strain DSM 21211 / LMG 22137 / NRRL B-23946 / LB-34)</name>
    <dbReference type="NCBI Taxonomy" id="709986"/>
    <lineage>
        <taxon>Bacteria</taxon>
        <taxon>Thermotogati</taxon>
        <taxon>Deinococcota</taxon>
        <taxon>Deinococci</taxon>
        <taxon>Deinococcales</taxon>
        <taxon>Deinococcaceae</taxon>
        <taxon>Deinococcus</taxon>
    </lineage>
</organism>
<dbReference type="AlphaFoldDB" id="E8UBQ4"/>
<dbReference type="GO" id="GO:0000287">
    <property type="term" value="F:magnesium ion binding"/>
    <property type="evidence" value="ECO:0007669"/>
    <property type="project" value="TreeGrafter"/>
</dbReference>
<dbReference type="HOGENOM" id="CLU_044864_0_1_0"/>
<feature type="binding site" evidence="5">
    <location>
        <position position="139"/>
    </location>
    <ligand>
        <name>Mg(2+)</name>
        <dbReference type="ChEBI" id="CHEBI:18420"/>
    </ligand>
</feature>
<dbReference type="Proteomes" id="UP000008635">
    <property type="component" value="Chromosome"/>
</dbReference>
<proteinExistence type="predicted"/>
<keyword evidence="3 5" id="KW-0460">Magnesium</keyword>
<evidence type="ECO:0000259" key="6">
    <source>
        <dbReference type="Pfam" id="PF03328"/>
    </source>
</evidence>
<protein>
    <submittedName>
        <fullName evidence="7">Citryl-CoA lyase</fullName>
        <ecNumber evidence="7">4.1.3.34</ecNumber>
    </submittedName>
</protein>
<dbReference type="EMBL" id="CP002454">
    <property type="protein sequence ID" value="ADV68493.1"/>
    <property type="molecule type" value="Genomic_DNA"/>
</dbReference>
<evidence type="ECO:0000256" key="1">
    <source>
        <dbReference type="ARBA" id="ARBA00001946"/>
    </source>
</evidence>
<dbReference type="InterPro" id="IPR015813">
    <property type="entry name" value="Pyrv/PenolPyrv_kinase-like_dom"/>
</dbReference>
<dbReference type="PIRSF" id="PIRSF015582">
    <property type="entry name" value="Cit_lyase_B"/>
    <property type="match status" value="1"/>
</dbReference>
<dbReference type="InterPro" id="IPR040442">
    <property type="entry name" value="Pyrv_kinase-like_dom_sf"/>
</dbReference>
<feature type="binding site" evidence="4">
    <location>
        <position position="113"/>
    </location>
    <ligand>
        <name>substrate</name>
    </ligand>
</feature>
<evidence type="ECO:0000313" key="8">
    <source>
        <dbReference type="Proteomes" id="UP000008635"/>
    </source>
</evidence>
<dbReference type="OrthoDB" id="9786940at2"/>
<evidence type="ECO:0000256" key="3">
    <source>
        <dbReference type="ARBA" id="ARBA00022842"/>
    </source>
</evidence>
<reference evidence="8" key="2">
    <citation type="submission" date="2011-01" db="EMBL/GenBank/DDBJ databases">
        <title>The complete genome of Deinococcus maricopensis DSM 21211.</title>
        <authorList>
            <consortium name="US DOE Joint Genome Institute (JGI-PGF)"/>
            <person name="Lucas S."/>
            <person name="Copeland A."/>
            <person name="Lapidus A."/>
            <person name="Goodwin L."/>
            <person name="Pitluck S."/>
            <person name="Kyrpides N."/>
            <person name="Mavromatis K."/>
            <person name="Pagani I."/>
            <person name="Ivanova N."/>
            <person name="Ovchinnikova G."/>
            <person name="Zeytun A."/>
            <person name="Detter J.C."/>
            <person name="Han C."/>
            <person name="Land M."/>
            <person name="Hauser L."/>
            <person name="Markowitz V."/>
            <person name="Cheng J.-F."/>
            <person name="Hugenholtz P."/>
            <person name="Woyke T."/>
            <person name="Wu D."/>
            <person name="Pukall R."/>
            <person name="Gehrich-Schroeter G."/>
            <person name="Brambilla E."/>
            <person name="Klenk H.-P."/>
            <person name="Eisen J.A."/>
        </authorList>
    </citation>
    <scope>NUCLEOTIDE SEQUENCE [LARGE SCALE GENOMIC DNA]</scope>
    <source>
        <strain evidence="8">DSM 21211 / LMG 22137 / NRRL B-23946 / LB-34</strain>
    </source>
</reference>
<name>E8UBQ4_DEIML</name>
<dbReference type="PANTHER" id="PTHR32308:SF10">
    <property type="entry name" value="CITRATE LYASE SUBUNIT BETA"/>
    <property type="match status" value="1"/>
</dbReference>
<gene>
    <name evidence="7" type="ordered locus">Deima_2864</name>
</gene>
<accession>E8UBQ4</accession>